<sequence>MIGTEGARLLENANAFSSCVGRLTDAQSMSCGSAGQVRPRWGFSAEEAYRTPQRRISFFKKPAVGLFHNSSQRKAKHPGVEINRSI</sequence>
<protein>
    <submittedName>
        <fullName evidence="1">Uncharacterized protein</fullName>
    </submittedName>
</protein>
<comment type="caution">
    <text evidence="1">The sequence shown here is derived from an EMBL/GenBank/DDBJ whole genome shotgun (WGS) entry which is preliminary data.</text>
</comment>
<evidence type="ECO:0000313" key="1">
    <source>
        <dbReference type="EMBL" id="MBS8263598.1"/>
    </source>
</evidence>
<gene>
    <name evidence="1" type="ORF">DYI25_03965</name>
</gene>
<dbReference type="AlphaFoldDB" id="A0A944CKT8"/>
<proteinExistence type="predicted"/>
<evidence type="ECO:0000313" key="2">
    <source>
        <dbReference type="Proteomes" id="UP000761411"/>
    </source>
</evidence>
<reference evidence="1 2" key="1">
    <citation type="journal article" date="2021" name="Microorganisms">
        <title>Bacterial Dimethylsulfoniopropionate Biosynthesis in the East China Sea.</title>
        <authorList>
            <person name="Liu J."/>
            <person name="Zhang Y."/>
            <person name="Liu J."/>
            <person name="Zhong H."/>
            <person name="Williams B.T."/>
            <person name="Zheng Y."/>
            <person name="Curson A.R.J."/>
            <person name="Sun C."/>
            <person name="Sun H."/>
            <person name="Song D."/>
            <person name="Wagner Mackenzie B."/>
            <person name="Bermejo Martinez A."/>
            <person name="Todd J.D."/>
            <person name="Zhang X.H."/>
        </authorList>
    </citation>
    <scope>NUCLEOTIDE SEQUENCE [LARGE SCALE GENOMIC DNA]</scope>
    <source>
        <strain evidence="1 2">ESS08</strain>
    </source>
</reference>
<accession>A0A944CKT8</accession>
<keyword evidence="2" id="KW-1185">Reference proteome</keyword>
<name>A0A944CKT8_9BACI</name>
<dbReference type="EMBL" id="QTKX01000001">
    <property type="protein sequence ID" value="MBS8263598.1"/>
    <property type="molecule type" value="Genomic_DNA"/>
</dbReference>
<dbReference type="Proteomes" id="UP000761411">
    <property type="component" value="Unassembled WGS sequence"/>
</dbReference>
<organism evidence="1 2">
    <name type="scientific">Mesobacillus boroniphilus</name>
    <dbReference type="NCBI Taxonomy" id="308892"/>
    <lineage>
        <taxon>Bacteria</taxon>
        <taxon>Bacillati</taxon>
        <taxon>Bacillota</taxon>
        <taxon>Bacilli</taxon>
        <taxon>Bacillales</taxon>
        <taxon>Bacillaceae</taxon>
        <taxon>Mesobacillus</taxon>
    </lineage>
</organism>